<accession>A0A923I675</accession>
<keyword evidence="3 6" id="KW-0378">Hydrolase</keyword>
<dbReference type="AlphaFoldDB" id="A0A923I675"/>
<dbReference type="GO" id="GO:0006146">
    <property type="term" value="P:adenine catabolic process"/>
    <property type="evidence" value="ECO:0007669"/>
    <property type="project" value="InterPro"/>
</dbReference>
<evidence type="ECO:0000256" key="2">
    <source>
        <dbReference type="ARBA" id="ARBA00012782"/>
    </source>
</evidence>
<protein>
    <recommendedName>
        <fullName evidence="2 6">Adenine deaminase</fullName>
        <shortName evidence="6">Adenase</shortName>
        <shortName evidence="6">Adenine aminase</shortName>
        <ecNumber evidence="2 6">3.5.4.2</ecNumber>
    </recommendedName>
</protein>
<dbReference type="HAMAP" id="MF_01518">
    <property type="entry name" value="Adenine_deamin"/>
    <property type="match status" value="1"/>
</dbReference>
<comment type="catalytic activity">
    <reaction evidence="5 6">
        <text>adenine + H2O + H(+) = hypoxanthine + NH4(+)</text>
        <dbReference type="Rhea" id="RHEA:23688"/>
        <dbReference type="ChEBI" id="CHEBI:15377"/>
        <dbReference type="ChEBI" id="CHEBI:15378"/>
        <dbReference type="ChEBI" id="CHEBI:16708"/>
        <dbReference type="ChEBI" id="CHEBI:17368"/>
        <dbReference type="ChEBI" id="CHEBI:28938"/>
        <dbReference type="EC" id="3.5.4.2"/>
    </reaction>
</comment>
<dbReference type="EMBL" id="JACONZ010000002">
    <property type="protein sequence ID" value="MBC5581058.1"/>
    <property type="molecule type" value="Genomic_DNA"/>
</dbReference>
<dbReference type="InterPro" id="IPR026912">
    <property type="entry name" value="Adenine_deam_C"/>
</dbReference>
<dbReference type="SUPFAM" id="SSF51556">
    <property type="entry name" value="Metallo-dependent hydrolases"/>
    <property type="match status" value="1"/>
</dbReference>
<dbReference type="Gene3D" id="2.30.40.10">
    <property type="entry name" value="Urease, subunit C, domain 1"/>
    <property type="match status" value="1"/>
</dbReference>
<name>A0A923I675_9FIRM</name>
<evidence type="ECO:0000313" key="9">
    <source>
        <dbReference type="EMBL" id="MBC5581058.1"/>
    </source>
</evidence>
<dbReference type="InterPro" id="IPR011059">
    <property type="entry name" value="Metal-dep_hydrolase_composite"/>
</dbReference>
<evidence type="ECO:0000256" key="4">
    <source>
        <dbReference type="ARBA" id="ARBA00023211"/>
    </source>
</evidence>
<reference evidence="9" key="1">
    <citation type="submission" date="2020-08" db="EMBL/GenBank/DDBJ databases">
        <title>Genome public.</title>
        <authorList>
            <person name="Liu C."/>
            <person name="Sun Q."/>
        </authorList>
    </citation>
    <scope>NUCLEOTIDE SEQUENCE</scope>
    <source>
        <strain evidence="9">BX8</strain>
    </source>
</reference>
<evidence type="ECO:0000259" key="7">
    <source>
        <dbReference type="Pfam" id="PF01979"/>
    </source>
</evidence>
<dbReference type="Gene3D" id="3.20.20.140">
    <property type="entry name" value="Metal-dependent hydrolases"/>
    <property type="match status" value="1"/>
</dbReference>
<feature type="domain" description="Amidohydrolase-related" evidence="7">
    <location>
        <begin position="75"/>
        <end position="360"/>
    </location>
</feature>
<evidence type="ECO:0000256" key="5">
    <source>
        <dbReference type="ARBA" id="ARBA00047720"/>
    </source>
</evidence>
<keyword evidence="10" id="KW-1185">Reference proteome</keyword>
<evidence type="ECO:0000256" key="6">
    <source>
        <dbReference type="HAMAP-Rule" id="MF_01518"/>
    </source>
</evidence>
<comment type="caution">
    <text evidence="9">The sequence shown here is derived from an EMBL/GenBank/DDBJ whole genome shotgun (WGS) entry which is preliminary data.</text>
</comment>
<dbReference type="PANTHER" id="PTHR11113">
    <property type="entry name" value="N-ACETYLGLUCOSAMINE-6-PHOSPHATE DEACETYLASE"/>
    <property type="match status" value="1"/>
</dbReference>
<evidence type="ECO:0000313" key="10">
    <source>
        <dbReference type="Proteomes" id="UP000659630"/>
    </source>
</evidence>
<dbReference type="Proteomes" id="UP000659630">
    <property type="component" value="Unassembled WGS sequence"/>
</dbReference>
<dbReference type="PANTHER" id="PTHR11113:SF2">
    <property type="entry name" value="ADENINE DEAMINASE"/>
    <property type="match status" value="1"/>
</dbReference>
<keyword evidence="4 6" id="KW-0464">Manganese</keyword>
<sequence length="591" mass="63950">MKIQPRDKRALMAAALGRTDCDLAIKNTRYVNLFTGEVYPATVYIHQGFVVHVEDKDLDAGLEKARRVVDAEGRYIVPGLIDAHVHIESSLMTPRVFASAVVPRGVTSVITDPHEIGNVLGEEAVVYMHDAGCGLPMRQFINIPSCVPSVPGLEEAGASFDAAAIDRLAKLPNVIGLAEVMDFLGVVDGEERMMSIIETAEKNGLYLQGHLPAGFGRLVSAYRIGGPATCHETSRPGEAKDKLRAGMYVDARESSMCYNLPAIWEDVRDMPWRDRLCLCTDDREADDILENGQLDLVLRNIIKLGMPPIEAIRAATLHTAEAAHLENLGAVAPGYAADLLLVDDLEQFSVHSVYFAGEEVAREGRLLADIEKKEFAVERKNSVNVLDLTLEDFRLQAPAGCGGKVKINVLTYADQTSLTRCVTEELPVKDGYVDISGDEELCYAMVVNRFGSGRRMFGLVRGFGIDQGADGSTVSHDCHNLTLVFKDAASGLAVYNELRSCGGGISAALDGRILHTLRLPVGGLMSAAPAPETAAEATAMKAALRQLGLQMVNPLLRIATLALPVVPEAKFSDLGLVDVMKKEFIPLFPEA</sequence>
<evidence type="ECO:0000259" key="8">
    <source>
        <dbReference type="Pfam" id="PF13382"/>
    </source>
</evidence>
<comment type="similarity">
    <text evidence="1 6">Belongs to the metallo-dependent hydrolases superfamily. Adenine deaminase family.</text>
</comment>
<dbReference type="EC" id="3.5.4.2" evidence="2 6"/>
<dbReference type="Pfam" id="PF13382">
    <property type="entry name" value="Adenine_deam_C"/>
    <property type="match status" value="1"/>
</dbReference>
<dbReference type="InterPro" id="IPR006680">
    <property type="entry name" value="Amidohydro-rel"/>
</dbReference>
<dbReference type="GO" id="GO:0000034">
    <property type="term" value="F:adenine deaminase activity"/>
    <property type="evidence" value="ECO:0007669"/>
    <property type="project" value="UniProtKB-UniRule"/>
</dbReference>
<comment type="cofactor">
    <cofactor evidence="6">
        <name>Mn(2+)</name>
        <dbReference type="ChEBI" id="CHEBI:29035"/>
    </cofactor>
</comment>
<dbReference type="Pfam" id="PF01979">
    <property type="entry name" value="Amidohydro_1"/>
    <property type="match status" value="1"/>
</dbReference>
<organism evidence="9 10">
    <name type="scientific">Anaerofilum hominis</name>
    <dbReference type="NCBI Taxonomy" id="2763016"/>
    <lineage>
        <taxon>Bacteria</taxon>
        <taxon>Bacillati</taxon>
        <taxon>Bacillota</taxon>
        <taxon>Clostridia</taxon>
        <taxon>Eubacteriales</taxon>
        <taxon>Oscillospiraceae</taxon>
        <taxon>Anaerofilum</taxon>
    </lineage>
</organism>
<dbReference type="SUPFAM" id="SSF51338">
    <property type="entry name" value="Composite domain of metallo-dependent hydrolases"/>
    <property type="match status" value="1"/>
</dbReference>
<dbReference type="InterPro" id="IPR032466">
    <property type="entry name" value="Metal_Hydrolase"/>
</dbReference>
<dbReference type="InterPro" id="IPR006679">
    <property type="entry name" value="Adenine_deam"/>
</dbReference>
<gene>
    <name evidence="6" type="primary">ade</name>
    <name evidence="9" type="ORF">H8S23_06030</name>
</gene>
<evidence type="ECO:0000256" key="3">
    <source>
        <dbReference type="ARBA" id="ARBA00022801"/>
    </source>
</evidence>
<proteinExistence type="inferred from homology"/>
<evidence type="ECO:0000256" key="1">
    <source>
        <dbReference type="ARBA" id="ARBA00006773"/>
    </source>
</evidence>
<feature type="domain" description="Adenine deaminase C-terminal" evidence="8">
    <location>
        <begin position="418"/>
        <end position="582"/>
    </location>
</feature>
<dbReference type="RefSeq" id="WP_186887431.1">
    <property type="nucleotide sequence ID" value="NZ_JACONZ010000002.1"/>
</dbReference>